<evidence type="ECO:0000313" key="2">
    <source>
        <dbReference type="EMBL" id="PJE50351.1"/>
    </source>
</evidence>
<comment type="caution">
    <text evidence="2">The sequence shown here is derived from an EMBL/GenBank/DDBJ whole genome shotgun (WGS) entry which is preliminary data.</text>
</comment>
<feature type="transmembrane region" description="Helical" evidence="1">
    <location>
        <begin position="90"/>
        <end position="112"/>
    </location>
</feature>
<keyword evidence="1" id="KW-0812">Transmembrane</keyword>
<sequence length="132" mass="14187">MYKINKTQLLSSLLIVSMMVMVGFPFPLYAQEGLGIEDFSVKDLVAIATGLACWTFYAAMFGLVIFFMVEAVKLMSAKGDVQKSGEARKGLMYAFIAAVVIFGVGTIVVTVANAVGVEVTFTCEIVTSSISF</sequence>
<keyword evidence="1" id="KW-1133">Transmembrane helix</keyword>
<feature type="transmembrane region" description="Helical" evidence="1">
    <location>
        <begin position="46"/>
        <end position="69"/>
    </location>
</feature>
<protein>
    <submittedName>
        <fullName evidence="2">Uncharacterized protein</fullName>
    </submittedName>
</protein>
<accession>A0A2J0Q6D0</accession>
<name>A0A2J0Q6D0_9BACT</name>
<keyword evidence="1" id="KW-0472">Membrane</keyword>
<evidence type="ECO:0000313" key="3">
    <source>
        <dbReference type="Proteomes" id="UP000228496"/>
    </source>
</evidence>
<proteinExistence type="predicted"/>
<gene>
    <name evidence="2" type="ORF">COV29_04200</name>
</gene>
<reference evidence="2 3" key="1">
    <citation type="submission" date="2017-09" db="EMBL/GenBank/DDBJ databases">
        <title>Depth-based differentiation of microbial function through sediment-hosted aquifers and enrichment of novel symbionts in the deep terrestrial subsurface.</title>
        <authorList>
            <person name="Probst A.J."/>
            <person name="Ladd B."/>
            <person name="Jarett J.K."/>
            <person name="Geller-Mcgrath D.E."/>
            <person name="Sieber C.M."/>
            <person name="Emerson J.B."/>
            <person name="Anantharaman K."/>
            <person name="Thomas B.C."/>
            <person name="Malmstrom R."/>
            <person name="Stieglmeier M."/>
            <person name="Klingl A."/>
            <person name="Woyke T."/>
            <person name="Ryan C.M."/>
            <person name="Banfield J.F."/>
        </authorList>
    </citation>
    <scope>NUCLEOTIDE SEQUENCE [LARGE SCALE GENOMIC DNA]</scope>
    <source>
        <strain evidence="2">CG10_big_fil_rev_8_21_14_0_10_36_16</strain>
    </source>
</reference>
<dbReference type="Proteomes" id="UP000228496">
    <property type="component" value="Unassembled WGS sequence"/>
</dbReference>
<organism evidence="2 3">
    <name type="scientific">Candidatus Yanofskybacteria bacterium CG10_big_fil_rev_8_21_14_0_10_36_16</name>
    <dbReference type="NCBI Taxonomy" id="1975096"/>
    <lineage>
        <taxon>Bacteria</taxon>
        <taxon>Candidatus Yanofskyibacteriota</taxon>
    </lineage>
</organism>
<evidence type="ECO:0000256" key="1">
    <source>
        <dbReference type="SAM" id="Phobius"/>
    </source>
</evidence>
<dbReference type="EMBL" id="PCXQ01000007">
    <property type="protein sequence ID" value="PJE50351.1"/>
    <property type="molecule type" value="Genomic_DNA"/>
</dbReference>
<dbReference type="AlphaFoldDB" id="A0A2J0Q6D0"/>